<accession>B4N3Z5</accession>
<dbReference type="EMBL" id="CH964095">
    <property type="protein sequence ID" value="EDW79350.2"/>
    <property type="molecule type" value="Genomic_DNA"/>
</dbReference>
<keyword evidence="3" id="KW-0472">Membrane</keyword>
<proteinExistence type="inferred from homology"/>
<dbReference type="Pfam" id="PF01244">
    <property type="entry name" value="Peptidase_M19"/>
    <property type="match status" value="1"/>
</dbReference>
<dbReference type="OrthoDB" id="445695at2759"/>
<dbReference type="Gene3D" id="3.20.20.140">
    <property type="entry name" value="Metal-dependent hydrolases"/>
    <property type="match status" value="1"/>
</dbReference>
<protein>
    <recommendedName>
        <fullName evidence="1">Dipeptidase</fullName>
        <ecNumber evidence="1">3.4.13.19</ecNumber>
    </recommendedName>
</protein>
<dbReference type="InterPro" id="IPR008257">
    <property type="entry name" value="Pept_M19"/>
</dbReference>
<keyword evidence="3" id="KW-1133">Transmembrane helix</keyword>
<keyword evidence="1" id="KW-0482">Metalloprotease</keyword>
<dbReference type="GO" id="GO:0098552">
    <property type="term" value="C:side of membrane"/>
    <property type="evidence" value="ECO:0007669"/>
    <property type="project" value="UniProtKB-KW"/>
</dbReference>
<feature type="region of interest" description="Disordered" evidence="2">
    <location>
        <begin position="240"/>
        <end position="271"/>
    </location>
</feature>
<keyword evidence="1" id="KW-1015">Disulfide bond</keyword>
<dbReference type="InterPro" id="IPR032466">
    <property type="entry name" value="Metal_Hydrolase"/>
</dbReference>
<dbReference type="CDD" id="cd01301">
    <property type="entry name" value="rDP_like"/>
    <property type="match status" value="1"/>
</dbReference>
<keyword evidence="1" id="KW-0449">Lipoprotein</keyword>
<dbReference type="EC" id="3.4.13.19" evidence="1"/>
<gene>
    <name evidence="4" type="primary">Dwil\GK13640</name>
    <name evidence="4" type="ORF">Dwil_GK13640</name>
</gene>
<comment type="subcellular location">
    <subcellularLocation>
        <location evidence="1">Membrane</location>
        <topology evidence="1">Lipid-anchor</topology>
        <topology evidence="1">GPI-anchor</topology>
    </subcellularLocation>
</comment>
<organism evidence="4 5">
    <name type="scientific">Drosophila willistoni</name>
    <name type="common">Fruit fly</name>
    <dbReference type="NCBI Taxonomy" id="7260"/>
    <lineage>
        <taxon>Eukaryota</taxon>
        <taxon>Metazoa</taxon>
        <taxon>Ecdysozoa</taxon>
        <taxon>Arthropoda</taxon>
        <taxon>Hexapoda</taxon>
        <taxon>Insecta</taxon>
        <taxon>Pterygota</taxon>
        <taxon>Neoptera</taxon>
        <taxon>Endopterygota</taxon>
        <taxon>Diptera</taxon>
        <taxon>Brachycera</taxon>
        <taxon>Muscomorpha</taxon>
        <taxon>Ephydroidea</taxon>
        <taxon>Drosophilidae</taxon>
        <taxon>Drosophila</taxon>
        <taxon>Sophophora</taxon>
    </lineage>
</organism>
<dbReference type="PROSITE" id="PS51365">
    <property type="entry name" value="RENAL_DIPEPTIDASE_2"/>
    <property type="match status" value="1"/>
</dbReference>
<evidence type="ECO:0000313" key="4">
    <source>
        <dbReference type="EMBL" id="EDW79350.2"/>
    </source>
</evidence>
<dbReference type="GO" id="GO:0070573">
    <property type="term" value="F:metallodipeptidase activity"/>
    <property type="evidence" value="ECO:0007669"/>
    <property type="project" value="InterPro"/>
</dbReference>
<evidence type="ECO:0000256" key="3">
    <source>
        <dbReference type="SAM" id="Phobius"/>
    </source>
</evidence>
<dbReference type="eggNOG" id="KOG4127">
    <property type="taxonomic scope" value="Eukaryota"/>
</dbReference>
<keyword evidence="5" id="KW-1185">Reference proteome</keyword>
<keyword evidence="1" id="KW-0224">Dipeptidase</keyword>
<feature type="compositionally biased region" description="Pro residues" evidence="2">
    <location>
        <begin position="257"/>
        <end position="267"/>
    </location>
</feature>
<dbReference type="SMR" id="B4N3Z5"/>
<keyword evidence="1" id="KW-0336">GPI-anchor</keyword>
<keyword evidence="1" id="KW-0862">Zinc</keyword>
<dbReference type="Proteomes" id="UP000007798">
    <property type="component" value="Unassembled WGS sequence"/>
</dbReference>
<dbReference type="PANTHER" id="PTHR10443">
    <property type="entry name" value="MICROSOMAL DIPEPTIDASE"/>
    <property type="match status" value="1"/>
</dbReference>
<dbReference type="GO" id="GO:0046872">
    <property type="term" value="F:metal ion binding"/>
    <property type="evidence" value="ECO:0007669"/>
    <property type="project" value="UniProtKB-UniRule"/>
</dbReference>
<dbReference type="HOGENOM" id="CLU_031404_4_2_1"/>
<name>B4N3Z5_DROWI</name>
<comment type="cofactor">
    <cofactor evidence="1">
        <name>Zn(2+)</name>
        <dbReference type="ChEBI" id="CHEBI:29105"/>
    </cofactor>
</comment>
<dbReference type="SUPFAM" id="SSF51556">
    <property type="entry name" value="Metallo-dependent hydrolases"/>
    <property type="match status" value="1"/>
</dbReference>
<comment type="similarity">
    <text evidence="1">Belongs to the metallo-dependent hydrolases superfamily. Peptidase M19 family.</text>
</comment>
<evidence type="ECO:0000256" key="1">
    <source>
        <dbReference type="RuleBase" id="RU341113"/>
    </source>
</evidence>
<dbReference type="AlphaFoldDB" id="B4N3Z5"/>
<keyword evidence="1" id="KW-0325">Glycoprotein</keyword>
<sequence length="836" mass="88604">MEHLRPLSYEEMCQMEILQPGEAANAQNSTMMPIMVIPTALLAPGAGGIIDSGGGGGGIIGGSLSTSEPVVGGEHYYQLQPTHILTTDPTTAAAVTNGGELALLQSGGGEQLPHSIHQLQQHPHSQHAPVNILCTGTLGRVQPSASSSLAPPPPSGAATLPRGFQPAAFVPDVESDFEGSECGAGSVTTTCMPHFRFGGCGLSTLQHQQQQQQQDVVIGCGSLSYMMGSGTLMGRGRRLMSGQQSKPKRVSFKGDNLPPPSPPPPPAVELDENGFPLPAGDVSGTGPAAMGVGGGVGIGSGCSYMHFDNYMDYQTTGFGGLPDVTEHSNIRRTLSRQNSISNSDSGGEIASIQKSKVNFGTALAGGAVVVGGDIVVGLDAKSPTSPAALAGVAASSCGKVKGKSGRKAKQNSGVGGGVGVGAAAGHKTRRGSWLVALTLVSAICLLAIAATLAYQHFLMSPSRNSHAQRLRIVRRILREVPLVDGHNNYAWNVRKYAHSSLELHLSHDLDHKSLWARPAWAQTDMERLKQGLVGVQVWSAYVPCEAQGLDAVQLALEQIDIVRRLSDMYNRETVLATSSQDIVAAHRRGLLASLIGVEGGHTIGSSLGVLRSFYSLGARYLSLTHRCDVSWAGSSASPMEQGLTPFGKAIVREMNRLGMMIDLSHSSDATARDVLQVTRAPVIFSHSAARQLCNSTRNVPDDILRLVAENGGLIMLSFDSEDVACGRQARLQDVIEHIKYVRTIAGIQHIGLGAGYDGIELPPLGLEDVSKYPELLAALLEDHNWSEEDVAMLAGRNFLRIMETVETVRDYWKRAAIQPIEQTEPQPKTQCTYMSS</sequence>
<evidence type="ECO:0000256" key="2">
    <source>
        <dbReference type="SAM" id="MobiDB-lite"/>
    </source>
</evidence>
<dbReference type="GO" id="GO:0006508">
    <property type="term" value="P:proteolysis"/>
    <property type="evidence" value="ECO:0007669"/>
    <property type="project" value="UniProtKB-KW"/>
</dbReference>
<dbReference type="PANTHER" id="PTHR10443:SF12">
    <property type="entry name" value="DIPEPTIDASE"/>
    <property type="match status" value="1"/>
</dbReference>
<comment type="catalytic activity">
    <reaction evidence="1">
        <text>an L-aminoacyl-L-amino acid + H2O = 2 an L-alpha-amino acid</text>
        <dbReference type="Rhea" id="RHEA:48940"/>
        <dbReference type="ChEBI" id="CHEBI:15377"/>
        <dbReference type="ChEBI" id="CHEBI:59869"/>
        <dbReference type="ChEBI" id="CHEBI:77460"/>
        <dbReference type="EC" id="3.4.13.19"/>
    </reaction>
</comment>
<keyword evidence="1" id="KW-0645">Protease</keyword>
<dbReference type="MEROPS" id="M19.A01"/>
<keyword evidence="1" id="KW-0479">Metal-binding</keyword>
<keyword evidence="3" id="KW-0812">Transmembrane</keyword>
<dbReference type="InParanoid" id="B4N3Z5"/>
<keyword evidence="1" id="KW-0378">Hydrolase</keyword>
<reference evidence="4 5" key="1">
    <citation type="journal article" date="2007" name="Nature">
        <title>Evolution of genes and genomes on the Drosophila phylogeny.</title>
        <authorList>
            <consortium name="Drosophila 12 Genomes Consortium"/>
            <person name="Clark A.G."/>
            <person name="Eisen M.B."/>
            <person name="Smith D.R."/>
            <person name="Bergman C.M."/>
            <person name="Oliver B."/>
            <person name="Markow T.A."/>
            <person name="Kaufman T.C."/>
            <person name="Kellis M."/>
            <person name="Gelbart W."/>
            <person name="Iyer V.N."/>
            <person name="Pollard D.A."/>
            <person name="Sackton T.B."/>
            <person name="Larracuente A.M."/>
            <person name="Singh N.D."/>
            <person name="Abad J.P."/>
            <person name="Abt D.N."/>
            <person name="Adryan B."/>
            <person name="Aguade M."/>
            <person name="Akashi H."/>
            <person name="Anderson W.W."/>
            <person name="Aquadro C.F."/>
            <person name="Ardell D.H."/>
            <person name="Arguello R."/>
            <person name="Artieri C.G."/>
            <person name="Barbash D.A."/>
            <person name="Barker D."/>
            <person name="Barsanti P."/>
            <person name="Batterham P."/>
            <person name="Batzoglou S."/>
            <person name="Begun D."/>
            <person name="Bhutkar A."/>
            <person name="Blanco E."/>
            <person name="Bosak S.A."/>
            <person name="Bradley R.K."/>
            <person name="Brand A.D."/>
            <person name="Brent M.R."/>
            <person name="Brooks A.N."/>
            <person name="Brown R.H."/>
            <person name="Butlin R.K."/>
            <person name="Caggese C."/>
            <person name="Calvi B.R."/>
            <person name="Bernardo de Carvalho A."/>
            <person name="Caspi A."/>
            <person name="Castrezana S."/>
            <person name="Celniker S.E."/>
            <person name="Chang J.L."/>
            <person name="Chapple C."/>
            <person name="Chatterji S."/>
            <person name="Chinwalla A."/>
            <person name="Civetta A."/>
            <person name="Clifton S.W."/>
            <person name="Comeron J.M."/>
            <person name="Costello J.C."/>
            <person name="Coyne J.A."/>
            <person name="Daub J."/>
            <person name="David R.G."/>
            <person name="Delcher A.L."/>
            <person name="Delehaunty K."/>
            <person name="Do C.B."/>
            <person name="Ebling H."/>
            <person name="Edwards K."/>
            <person name="Eickbush T."/>
            <person name="Evans J.D."/>
            <person name="Filipski A."/>
            <person name="Findeiss S."/>
            <person name="Freyhult E."/>
            <person name="Fulton L."/>
            <person name="Fulton R."/>
            <person name="Garcia A.C."/>
            <person name="Gardiner A."/>
            <person name="Garfield D.A."/>
            <person name="Garvin B.E."/>
            <person name="Gibson G."/>
            <person name="Gilbert D."/>
            <person name="Gnerre S."/>
            <person name="Godfrey J."/>
            <person name="Good R."/>
            <person name="Gotea V."/>
            <person name="Gravely B."/>
            <person name="Greenberg A.J."/>
            <person name="Griffiths-Jones S."/>
            <person name="Gross S."/>
            <person name="Guigo R."/>
            <person name="Gustafson E.A."/>
            <person name="Haerty W."/>
            <person name="Hahn M.W."/>
            <person name="Halligan D.L."/>
            <person name="Halpern A.L."/>
            <person name="Halter G.M."/>
            <person name="Han M.V."/>
            <person name="Heger A."/>
            <person name="Hillier L."/>
            <person name="Hinrichs A.S."/>
            <person name="Holmes I."/>
            <person name="Hoskins R.A."/>
            <person name="Hubisz M.J."/>
            <person name="Hultmark D."/>
            <person name="Huntley M.A."/>
            <person name="Jaffe D.B."/>
            <person name="Jagadeeshan S."/>
            <person name="Jeck W.R."/>
            <person name="Johnson J."/>
            <person name="Jones C.D."/>
            <person name="Jordan W.C."/>
            <person name="Karpen G.H."/>
            <person name="Kataoka E."/>
            <person name="Keightley P.D."/>
            <person name="Kheradpour P."/>
            <person name="Kirkness E.F."/>
            <person name="Koerich L.B."/>
            <person name="Kristiansen K."/>
            <person name="Kudrna D."/>
            <person name="Kulathinal R.J."/>
            <person name="Kumar S."/>
            <person name="Kwok R."/>
            <person name="Lander E."/>
            <person name="Langley C.H."/>
            <person name="Lapoint R."/>
            <person name="Lazzaro B.P."/>
            <person name="Lee S.J."/>
            <person name="Levesque L."/>
            <person name="Li R."/>
            <person name="Lin C.F."/>
            <person name="Lin M.F."/>
            <person name="Lindblad-Toh K."/>
            <person name="Llopart A."/>
            <person name="Long M."/>
            <person name="Low L."/>
            <person name="Lozovsky E."/>
            <person name="Lu J."/>
            <person name="Luo M."/>
            <person name="Machado C.A."/>
            <person name="Makalowski W."/>
            <person name="Marzo M."/>
            <person name="Matsuda M."/>
            <person name="Matzkin L."/>
            <person name="McAllister B."/>
            <person name="McBride C.S."/>
            <person name="McKernan B."/>
            <person name="McKernan K."/>
            <person name="Mendez-Lago M."/>
            <person name="Minx P."/>
            <person name="Mollenhauer M.U."/>
            <person name="Montooth K."/>
            <person name="Mount S.M."/>
            <person name="Mu X."/>
            <person name="Myers E."/>
            <person name="Negre B."/>
            <person name="Newfeld S."/>
            <person name="Nielsen R."/>
            <person name="Noor M.A."/>
            <person name="O'Grady P."/>
            <person name="Pachter L."/>
            <person name="Papaceit M."/>
            <person name="Parisi M.J."/>
            <person name="Parisi M."/>
            <person name="Parts L."/>
            <person name="Pedersen J.S."/>
            <person name="Pesole G."/>
            <person name="Phillippy A.M."/>
            <person name="Ponting C.P."/>
            <person name="Pop M."/>
            <person name="Porcelli D."/>
            <person name="Powell J.R."/>
            <person name="Prohaska S."/>
            <person name="Pruitt K."/>
            <person name="Puig M."/>
            <person name="Quesneville H."/>
            <person name="Ram K.R."/>
            <person name="Rand D."/>
            <person name="Rasmussen M.D."/>
            <person name="Reed L.K."/>
            <person name="Reenan R."/>
            <person name="Reily A."/>
            <person name="Remington K.A."/>
            <person name="Rieger T.T."/>
            <person name="Ritchie M.G."/>
            <person name="Robin C."/>
            <person name="Rogers Y.H."/>
            <person name="Rohde C."/>
            <person name="Rozas J."/>
            <person name="Rubenfield M.J."/>
            <person name="Ruiz A."/>
            <person name="Russo S."/>
            <person name="Salzberg S.L."/>
            <person name="Sanchez-Gracia A."/>
            <person name="Saranga D.J."/>
            <person name="Sato H."/>
            <person name="Schaeffer S.W."/>
            <person name="Schatz M.C."/>
            <person name="Schlenke T."/>
            <person name="Schwartz R."/>
            <person name="Segarra C."/>
            <person name="Singh R.S."/>
            <person name="Sirot L."/>
            <person name="Sirota M."/>
            <person name="Sisneros N.B."/>
            <person name="Smith C.D."/>
            <person name="Smith T.F."/>
            <person name="Spieth J."/>
            <person name="Stage D.E."/>
            <person name="Stark A."/>
            <person name="Stephan W."/>
            <person name="Strausberg R.L."/>
            <person name="Strempel S."/>
            <person name="Sturgill D."/>
            <person name="Sutton G."/>
            <person name="Sutton G.G."/>
            <person name="Tao W."/>
            <person name="Teichmann S."/>
            <person name="Tobari Y.N."/>
            <person name="Tomimura Y."/>
            <person name="Tsolas J.M."/>
            <person name="Valente V.L."/>
            <person name="Venter E."/>
            <person name="Venter J.C."/>
            <person name="Vicario S."/>
            <person name="Vieira F.G."/>
            <person name="Vilella A.J."/>
            <person name="Villasante A."/>
            <person name="Walenz B."/>
            <person name="Wang J."/>
            <person name="Wasserman M."/>
            <person name="Watts T."/>
            <person name="Wilson D."/>
            <person name="Wilson R.K."/>
            <person name="Wing R.A."/>
            <person name="Wolfner M.F."/>
            <person name="Wong A."/>
            <person name="Wong G.K."/>
            <person name="Wu C.I."/>
            <person name="Wu G."/>
            <person name="Yamamoto D."/>
            <person name="Yang H.P."/>
            <person name="Yang S.P."/>
            <person name="Yorke J.A."/>
            <person name="Yoshida K."/>
            <person name="Zdobnov E."/>
            <person name="Zhang P."/>
            <person name="Zhang Y."/>
            <person name="Zimin A.V."/>
            <person name="Baldwin J."/>
            <person name="Abdouelleil A."/>
            <person name="Abdulkadir J."/>
            <person name="Abebe A."/>
            <person name="Abera B."/>
            <person name="Abreu J."/>
            <person name="Acer S.C."/>
            <person name="Aftuck L."/>
            <person name="Alexander A."/>
            <person name="An P."/>
            <person name="Anderson E."/>
            <person name="Anderson S."/>
            <person name="Arachi H."/>
            <person name="Azer M."/>
            <person name="Bachantsang P."/>
            <person name="Barry A."/>
            <person name="Bayul T."/>
            <person name="Berlin A."/>
            <person name="Bessette D."/>
            <person name="Bloom T."/>
            <person name="Blye J."/>
            <person name="Boguslavskiy L."/>
            <person name="Bonnet C."/>
            <person name="Boukhgalter B."/>
            <person name="Bourzgui I."/>
            <person name="Brown A."/>
            <person name="Cahill P."/>
            <person name="Channer S."/>
            <person name="Cheshatsang Y."/>
            <person name="Chuda L."/>
            <person name="Citroen M."/>
            <person name="Collymore A."/>
            <person name="Cooke P."/>
            <person name="Costello M."/>
            <person name="D'Aco K."/>
            <person name="Daza R."/>
            <person name="De Haan G."/>
            <person name="DeGray S."/>
            <person name="DeMaso C."/>
            <person name="Dhargay N."/>
            <person name="Dooley K."/>
            <person name="Dooley E."/>
            <person name="Doricent M."/>
            <person name="Dorje P."/>
            <person name="Dorjee K."/>
            <person name="Dupes A."/>
            <person name="Elong R."/>
            <person name="Falk J."/>
            <person name="Farina A."/>
            <person name="Faro S."/>
            <person name="Ferguson D."/>
            <person name="Fisher S."/>
            <person name="Foley C.D."/>
            <person name="Franke A."/>
            <person name="Friedrich D."/>
            <person name="Gadbois L."/>
            <person name="Gearin G."/>
            <person name="Gearin C.R."/>
            <person name="Giannoukos G."/>
            <person name="Goode T."/>
            <person name="Graham J."/>
            <person name="Grandbois E."/>
            <person name="Grewal S."/>
            <person name="Gyaltsen K."/>
            <person name="Hafez N."/>
            <person name="Hagos B."/>
            <person name="Hall J."/>
            <person name="Henson C."/>
            <person name="Hollinger A."/>
            <person name="Honan T."/>
            <person name="Huard M.D."/>
            <person name="Hughes L."/>
            <person name="Hurhula B."/>
            <person name="Husby M.E."/>
            <person name="Kamat A."/>
            <person name="Kanga B."/>
            <person name="Kashin S."/>
            <person name="Khazanovich D."/>
            <person name="Kisner P."/>
            <person name="Lance K."/>
            <person name="Lara M."/>
            <person name="Lee W."/>
            <person name="Lennon N."/>
            <person name="Letendre F."/>
            <person name="LeVine R."/>
            <person name="Lipovsky A."/>
            <person name="Liu X."/>
            <person name="Liu J."/>
            <person name="Liu S."/>
            <person name="Lokyitsang T."/>
            <person name="Lokyitsang Y."/>
            <person name="Lubonja R."/>
            <person name="Lui A."/>
            <person name="MacDonald P."/>
            <person name="Magnisalis V."/>
            <person name="Maru K."/>
            <person name="Matthews C."/>
            <person name="McCusker W."/>
            <person name="McDonough S."/>
            <person name="Mehta T."/>
            <person name="Meldrim J."/>
            <person name="Meneus L."/>
            <person name="Mihai O."/>
            <person name="Mihalev A."/>
            <person name="Mihova T."/>
            <person name="Mittelman R."/>
            <person name="Mlenga V."/>
            <person name="Montmayeur A."/>
            <person name="Mulrain L."/>
            <person name="Navidi A."/>
            <person name="Naylor J."/>
            <person name="Negash T."/>
            <person name="Nguyen T."/>
            <person name="Nguyen N."/>
            <person name="Nicol R."/>
            <person name="Norbu C."/>
            <person name="Norbu N."/>
            <person name="Novod N."/>
            <person name="O'Neill B."/>
            <person name="Osman S."/>
            <person name="Markiewicz E."/>
            <person name="Oyono O.L."/>
            <person name="Patti C."/>
            <person name="Phunkhang P."/>
            <person name="Pierre F."/>
            <person name="Priest M."/>
            <person name="Raghuraman S."/>
            <person name="Rege F."/>
            <person name="Reyes R."/>
            <person name="Rise C."/>
            <person name="Rogov P."/>
            <person name="Ross K."/>
            <person name="Ryan E."/>
            <person name="Settipalli S."/>
            <person name="Shea T."/>
            <person name="Sherpa N."/>
            <person name="Shi L."/>
            <person name="Shih D."/>
            <person name="Sparrow T."/>
            <person name="Spaulding J."/>
            <person name="Stalker J."/>
            <person name="Stange-Thomann N."/>
            <person name="Stavropoulos S."/>
            <person name="Stone C."/>
            <person name="Strader C."/>
            <person name="Tesfaye S."/>
            <person name="Thomson T."/>
            <person name="Thoulutsang Y."/>
            <person name="Thoulutsang D."/>
            <person name="Topham K."/>
            <person name="Topping I."/>
            <person name="Tsamla T."/>
            <person name="Vassiliev H."/>
            <person name="Vo A."/>
            <person name="Wangchuk T."/>
            <person name="Wangdi T."/>
            <person name="Weiand M."/>
            <person name="Wilkinson J."/>
            <person name="Wilson A."/>
            <person name="Yadav S."/>
            <person name="Young G."/>
            <person name="Yu Q."/>
            <person name="Zembek L."/>
            <person name="Zhong D."/>
            <person name="Zimmer A."/>
            <person name="Zwirko Z."/>
            <person name="Jaffe D.B."/>
            <person name="Alvarez P."/>
            <person name="Brockman W."/>
            <person name="Butler J."/>
            <person name="Chin C."/>
            <person name="Gnerre S."/>
            <person name="Grabherr M."/>
            <person name="Kleber M."/>
            <person name="Mauceli E."/>
            <person name="MacCallum I."/>
        </authorList>
    </citation>
    <scope>NUCLEOTIDE SEQUENCE [LARGE SCALE GENOMIC DNA]</scope>
    <source>
        <strain evidence="5">Tucson 14030-0811.24</strain>
    </source>
</reference>
<evidence type="ECO:0000313" key="5">
    <source>
        <dbReference type="Proteomes" id="UP000007798"/>
    </source>
</evidence>
<comment type="subunit">
    <text evidence="1">Homodimer; disulfide-linked.</text>
</comment>
<feature type="transmembrane region" description="Helical" evidence="3">
    <location>
        <begin position="433"/>
        <end position="454"/>
    </location>
</feature>